<evidence type="ECO:0000313" key="5">
    <source>
        <dbReference type="EMBL" id="KJL33439.1"/>
    </source>
</evidence>
<keyword evidence="6" id="KW-1185">Reference proteome</keyword>
<dbReference type="EMBL" id="JYIX01000033">
    <property type="protein sequence ID" value="KJL33439.1"/>
    <property type="molecule type" value="Genomic_DNA"/>
</dbReference>
<dbReference type="PROSITE" id="PS00061">
    <property type="entry name" value="ADH_SHORT"/>
    <property type="match status" value="1"/>
</dbReference>
<evidence type="ECO:0000256" key="1">
    <source>
        <dbReference type="ARBA" id="ARBA00006484"/>
    </source>
</evidence>
<protein>
    <submittedName>
        <fullName evidence="5">2-(R)-hydroxypropyl-CoM dehydrogenase</fullName>
        <ecNumber evidence="5">1.1.1.268</ecNumber>
    </submittedName>
</protein>
<organism evidence="5 6">
    <name type="scientific">Microbacterium azadirachtae</name>
    <dbReference type="NCBI Taxonomy" id="582680"/>
    <lineage>
        <taxon>Bacteria</taxon>
        <taxon>Bacillati</taxon>
        <taxon>Actinomycetota</taxon>
        <taxon>Actinomycetes</taxon>
        <taxon>Micrococcales</taxon>
        <taxon>Microbacteriaceae</taxon>
        <taxon>Microbacterium</taxon>
    </lineage>
</organism>
<dbReference type="SMART" id="SM00822">
    <property type="entry name" value="PKS_KR"/>
    <property type="match status" value="1"/>
</dbReference>
<dbReference type="InterPro" id="IPR036291">
    <property type="entry name" value="NAD(P)-bd_dom_sf"/>
</dbReference>
<dbReference type="InterPro" id="IPR020904">
    <property type="entry name" value="Sc_DH/Rdtase_CS"/>
</dbReference>
<dbReference type="PATRIC" id="fig|582680.6.peg.1714"/>
<dbReference type="Gene3D" id="3.40.50.720">
    <property type="entry name" value="NAD(P)-binding Rossmann-like Domain"/>
    <property type="match status" value="1"/>
</dbReference>
<proteinExistence type="inferred from homology"/>
<dbReference type="AlphaFoldDB" id="A0A0F0LL75"/>
<dbReference type="PANTHER" id="PTHR24321:SF8">
    <property type="entry name" value="ESTRADIOL 17-BETA-DEHYDROGENASE 8-RELATED"/>
    <property type="match status" value="1"/>
</dbReference>
<dbReference type="InterPro" id="IPR057326">
    <property type="entry name" value="KR_dom"/>
</dbReference>
<dbReference type="PRINTS" id="PR00081">
    <property type="entry name" value="GDHRDH"/>
</dbReference>
<gene>
    <name evidence="5" type="primary">xecD_1</name>
    <name evidence="5" type="ORF">RS86_01660</name>
</gene>
<dbReference type="GO" id="GO:0050574">
    <property type="term" value="F:2-(R)-hydroxypropyl-CoM dehydrogenase activity"/>
    <property type="evidence" value="ECO:0007669"/>
    <property type="project" value="UniProtKB-EC"/>
</dbReference>
<dbReference type="FunFam" id="3.40.50.720:FF:000084">
    <property type="entry name" value="Short-chain dehydrogenase reductase"/>
    <property type="match status" value="1"/>
</dbReference>
<reference evidence="5 6" key="1">
    <citation type="submission" date="2015-02" db="EMBL/GenBank/DDBJ databases">
        <title>Draft genome sequences of ten Microbacterium spp. with emphasis on heavy metal contaminated environments.</title>
        <authorList>
            <person name="Corretto E."/>
        </authorList>
    </citation>
    <scope>NUCLEOTIDE SEQUENCE [LARGE SCALE GENOMIC DNA]</scope>
    <source>
        <strain evidence="5 6">ARN176</strain>
    </source>
</reference>
<comment type="caution">
    <text evidence="5">The sequence shown here is derived from an EMBL/GenBank/DDBJ whole genome shotgun (WGS) entry which is preliminary data.</text>
</comment>
<dbReference type="PANTHER" id="PTHR24321">
    <property type="entry name" value="DEHYDROGENASES, SHORT CHAIN"/>
    <property type="match status" value="1"/>
</dbReference>
<evidence type="ECO:0000256" key="3">
    <source>
        <dbReference type="ARBA" id="ARBA00023027"/>
    </source>
</evidence>
<name>A0A0F0LL75_9MICO</name>
<sequence length="263" mass="27804">MNGNHMPNRLDQKTIIVTGAASGIGRGTALRLLAEGATVAAMDLSAANLDTLSQEVAPADRQRLLLAEVNIADESSVRDAVADIVRRAGQLNAIVNAAGILYADHTHQMTLDRWNRLVQVNLTGTFLMVREALPHLLNTPNSVIVNFASTSAFFAHPYMAAYAATKGAIAAFTHSIAIEYAKKGLRAVNVVPGGIQSGITNNIMHSLPGDIDWSLLENNLQARLNDGSQGTPADVSGVIAMLISDDGAFITGTEIRIDGGAHM</sequence>
<keyword evidence="2 5" id="KW-0560">Oxidoreductase</keyword>
<keyword evidence="3" id="KW-0520">NAD</keyword>
<dbReference type="Pfam" id="PF13561">
    <property type="entry name" value="adh_short_C2"/>
    <property type="match status" value="1"/>
</dbReference>
<dbReference type="SUPFAM" id="SSF51735">
    <property type="entry name" value="NAD(P)-binding Rossmann-fold domains"/>
    <property type="match status" value="1"/>
</dbReference>
<dbReference type="RefSeq" id="WP_235281700.1">
    <property type="nucleotide sequence ID" value="NZ_JYIX01000033.1"/>
</dbReference>
<dbReference type="EC" id="1.1.1.268" evidence="5"/>
<evidence type="ECO:0000313" key="6">
    <source>
        <dbReference type="Proteomes" id="UP000033740"/>
    </source>
</evidence>
<comment type="similarity">
    <text evidence="1">Belongs to the short-chain dehydrogenases/reductases (SDR) family.</text>
</comment>
<dbReference type="Proteomes" id="UP000033740">
    <property type="component" value="Unassembled WGS sequence"/>
</dbReference>
<evidence type="ECO:0000259" key="4">
    <source>
        <dbReference type="SMART" id="SM00822"/>
    </source>
</evidence>
<dbReference type="STRING" id="582680.RS86_01660"/>
<dbReference type="InterPro" id="IPR002347">
    <property type="entry name" value="SDR_fam"/>
</dbReference>
<dbReference type="CDD" id="cd05233">
    <property type="entry name" value="SDR_c"/>
    <property type="match status" value="1"/>
</dbReference>
<dbReference type="PRINTS" id="PR00080">
    <property type="entry name" value="SDRFAMILY"/>
</dbReference>
<feature type="domain" description="Ketoreductase" evidence="4">
    <location>
        <begin position="13"/>
        <end position="198"/>
    </location>
</feature>
<evidence type="ECO:0000256" key="2">
    <source>
        <dbReference type="ARBA" id="ARBA00023002"/>
    </source>
</evidence>
<accession>A0A0F0LL75</accession>